<dbReference type="AlphaFoldDB" id="A0A7R9KL99"/>
<organism evidence="1">
    <name type="scientific">Medioppia subpectinata</name>
    <dbReference type="NCBI Taxonomy" id="1979941"/>
    <lineage>
        <taxon>Eukaryota</taxon>
        <taxon>Metazoa</taxon>
        <taxon>Ecdysozoa</taxon>
        <taxon>Arthropoda</taxon>
        <taxon>Chelicerata</taxon>
        <taxon>Arachnida</taxon>
        <taxon>Acari</taxon>
        <taxon>Acariformes</taxon>
        <taxon>Sarcoptiformes</taxon>
        <taxon>Oribatida</taxon>
        <taxon>Brachypylina</taxon>
        <taxon>Oppioidea</taxon>
        <taxon>Oppiidae</taxon>
        <taxon>Medioppia</taxon>
    </lineage>
</organism>
<proteinExistence type="predicted"/>
<dbReference type="SUPFAM" id="SSF52047">
    <property type="entry name" value="RNI-like"/>
    <property type="match status" value="1"/>
</dbReference>
<dbReference type="OrthoDB" id="3219396at2759"/>
<accession>A0A7R9KL99</accession>
<evidence type="ECO:0000313" key="2">
    <source>
        <dbReference type="Proteomes" id="UP000759131"/>
    </source>
</evidence>
<name>A0A7R9KL99_9ACAR</name>
<reference evidence="1" key="1">
    <citation type="submission" date="2020-11" db="EMBL/GenBank/DDBJ databases">
        <authorList>
            <person name="Tran Van P."/>
        </authorList>
    </citation>
    <scope>NUCLEOTIDE SEQUENCE</scope>
</reference>
<evidence type="ECO:0000313" key="1">
    <source>
        <dbReference type="EMBL" id="CAD7624032.1"/>
    </source>
</evidence>
<dbReference type="InterPro" id="IPR032675">
    <property type="entry name" value="LRR_dom_sf"/>
</dbReference>
<dbReference type="Gene3D" id="3.80.10.10">
    <property type="entry name" value="Ribonuclease Inhibitor"/>
    <property type="match status" value="1"/>
</dbReference>
<keyword evidence="2" id="KW-1185">Reference proteome</keyword>
<dbReference type="Proteomes" id="UP000759131">
    <property type="component" value="Unassembled WGS sequence"/>
</dbReference>
<dbReference type="EMBL" id="CAJPIZ010002049">
    <property type="protein sequence ID" value="CAG2104462.1"/>
    <property type="molecule type" value="Genomic_DNA"/>
</dbReference>
<protein>
    <submittedName>
        <fullName evidence="1">Uncharacterized protein</fullName>
    </submittedName>
</protein>
<gene>
    <name evidence="1" type="ORF">OSB1V03_LOCUS4479</name>
</gene>
<dbReference type="EMBL" id="OC856624">
    <property type="protein sequence ID" value="CAD7624032.1"/>
    <property type="molecule type" value="Genomic_DNA"/>
</dbReference>
<sequence length="383" mass="45195">MAQQLTHLMASLETTDDGNEDNYTQQTQIYAKNSMDRFGDDLCALLVSYFPLEYRFRYECVSKQFQRTVFGSVVDIRINYRLIQQIVNKNSKMNETIKTIATKCPNIATIDCREMNKSFDNRIPEVLNTFHDNCRHLREIYYNLRRNYFQWIPKLSPFVTRIGSVSAKHSLIQCHRLSHLSVTTLRDVFDDYSHQLMAKNLLGFEFTFRLKEDNKHMFWEFVTENQSLQSLTINAIKVKNADTITELIQQLSRLLHLRDLKLEFLEFFIPISSLNDFLLTIGVNCKQLKRLSLVLGAQITEINVQSWDQLKCFPKLKRLNLHFNSQLIYLSIPCKRLTHLSIKCSQMNSNLLDNCHELWPRLQYLLVKNQYFERFPGCVFKNS</sequence>